<evidence type="ECO:0000313" key="5">
    <source>
        <dbReference type="Proteomes" id="UP001346149"/>
    </source>
</evidence>
<evidence type="ECO:0000313" key="4">
    <source>
        <dbReference type="EMBL" id="KAK4802823.1"/>
    </source>
</evidence>
<dbReference type="InterPro" id="IPR008971">
    <property type="entry name" value="HSP40/DnaJ_pept-bd"/>
</dbReference>
<feature type="compositionally biased region" description="Low complexity" evidence="2">
    <location>
        <begin position="217"/>
        <end position="231"/>
    </location>
</feature>
<accession>A0AAN7N2J8</accession>
<feature type="compositionally biased region" description="Basic and acidic residues" evidence="2">
    <location>
        <begin position="51"/>
        <end position="73"/>
    </location>
</feature>
<keyword evidence="1" id="KW-0143">Chaperone</keyword>
<feature type="compositionally biased region" description="Low complexity" evidence="2">
    <location>
        <begin position="124"/>
        <end position="134"/>
    </location>
</feature>
<dbReference type="InterPro" id="IPR051339">
    <property type="entry name" value="DnaJ_subfamily_B"/>
</dbReference>
<gene>
    <name evidence="4" type="ORF">SAY86_001026</name>
</gene>
<sequence length="441" mass="48955">MAQTRSPKRSKDTSTLFGHWDKGKSSSLLDISKAYRFFTTKKHHQGHDRKRKENRDDASKESSGKKDNERISSSEDATTPWEADDPSSHHRYQCNRIDSSIDDNFVFRRRSSILSKCTSRRSKTPTPSSFSRSASSRRHSVVDFLSSSVGSFKMKGSSMRAGQEPSDHPEATTNPTRCSRTPERTTTSTSFLRSTSIRTPTRMTSAAGPGPSSDNLSTPTSFSRTTSSVRRGGNATHIVFSQTAARKKSPPIERTLKCTLEELLHGCVKKVVIIRDVLSEETGMVQEEETLKINVEPGWRKGTKITFEGKGDEKPGYMPADIVYVVEEERHPLYKRTGDDLEIAVEIQLVQALTGCTLSVPLLGGEKMSLSMEGTIHPGYKKAIPGQGMPCSKEPGRRGSLGITFLVEFPVQLDEAQRLQVCSILRECEVDEEQETKADGD</sequence>
<feature type="region of interest" description="Disordered" evidence="2">
    <location>
        <begin position="116"/>
        <end position="140"/>
    </location>
</feature>
<dbReference type="Proteomes" id="UP001346149">
    <property type="component" value="Unassembled WGS sequence"/>
</dbReference>
<organism evidence="4 5">
    <name type="scientific">Trapa natans</name>
    <name type="common">Water chestnut</name>
    <dbReference type="NCBI Taxonomy" id="22666"/>
    <lineage>
        <taxon>Eukaryota</taxon>
        <taxon>Viridiplantae</taxon>
        <taxon>Streptophyta</taxon>
        <taxon>Embryophyta</taxon>
        <taxon>Tracheophyta</taxon>
        <taxon>Spermatophyta</taxon>
        <taxon>Magnoliopsida</taxon>
        <taxon>eudicotyledons</taxon>
        <taxon>Gunneridae</taxon>
        <taxon>Pentapetalae</taxon>
        <taxon>rosids</taxon>
        <taxon>malvids</taxon>
        <taxon>Myrtales</taxon>
        <taxon>Lythraceae</taxon>
        <taxon>Trapa</taxon>
    </lineage>
</organism>
<dbReference type="InterPro" id="IPR002939">
    <property type="entry name" value="DnaJ_C"/>
</dbReference>
<evidence type="ECO:0000256" key="1">
    <source>
        <dbReference type="ARBA" id="ARBA00023186"/>
    </source>
</evidence>
<dbReference type="AlphaFoldDB" id="A0AAN7N2J8"/>
<feature type="region of interest" description="Disordered" evidence="2">
    <location>
        <begin position="39"/>
        <end position="92"/>
    </location>
</feature>
<dbReference type="FunFam" id="2.60.260.20:FF:000002">
    <property type="entry name" value="Dnaj homolog subfamily b member"/>
    <property type="match status" value="1"/>
</dbReference>
<dbReference type="SUPFAM" id="SSF49493">
    <property type="entry name" value="HSP40/DnaJ peptide-binding domain"/>
    <property type="match status" value="2"/>
</dbReference>
<comment type="caution">
    <text evidence="4">The sequence shown here is derived from an EMBL/GenBank/DDBJ whole genome shotgun (WGS) entry which is preliminary data.</text>
</comment>
<dbReference type="PANTHER" id="PTHR24078:SF522">
    <property type="entry name" value="DNAJ CHAPERONE C-TERMINAL DOMAIN-CONTAINING PROTEIN"/>
    <property type="match status" value="1"/>
</dbReference>
<dbReference type="Pfam" id="PF01556">
    <property type="entry name" value="DnaJ_C"/>
    <property type="match status" value="1"/>
</dbReference>
<feature type="compositionally biased region" description="Basic residues" evidence="2">
    <location>
        <begin position="39"/>
        <end position="50"/>
    </location>
</feature>
<dbReference type="GO" id="GO:0005829">
    <property type="term" value="C:cytosol"/>
    <property type="evidence" value="ECO:0007669"/>
    <property type="project" value="TreeGrafter"/>
</dbReference>
<dbReference type="PANTHER" id="PTHR24078">
    <property type="entry name" value="DNAJ HOMOLOG SUBFAMILY C MEMBER"/>
    <property type="match status" value="1"/>
</dbReference>
<feature type="domain" description="Chaperone DnaJ C-terminal" evidence="3">
    <location>
        <begin position="252"/>
        <end position="410"/>
    </location>
</feature>
<reference evidence="4 5" key="1">
    <citation type="journal article" date="2023" name="Hortic Res">
        <title>Pangenome of water caltrop reveals structural variations and asymmetric subgenome divergence after allopolyploidization.</title>
        <authorList>
            <person name="Zhang X."/>
            <person name="Chen Y."/>
            <person name="Wang L."/>
            <person name="Yuan Y."/>
            <person name="Fang M."/>
            <person name="Shi L."/>
            <person name="Lu R."/>
            <person name="Comes H.P."/>
            <person name="Ma Y."/>
            <person name="Chen Y."/>
            <person name="Huang G."/>
            <person name="Zhou Y."/>
            <person name="Zheng Z."/>
            <person name="Qiu Y."/>
        </authorList>
    </citation>
    <scope>NUCLEOTIDE SEQUENCE [LARGE SCALE GENOMIC DNA]</scope>
    <source>
        <strain evidence="4">F231</strain>
    </source>
</reference>
<dbReference type="GO" id="GO:0051082">
    <property type="term" value="F:unfolded protein binding"/>
    <property type="evidence" value="ECO:0007669"/>
    <property type="project" value="InterPro"/>
</dbReference>
<evidence type="ECO:0000256" key="2">
    <source>
        <dbReference type="SAM" id="MobiDB-lite"/>
    </source>
</evidence>
<feature type="region of interest" description="Disordered" evidence="2">
    <location>
        <begin position="1"/>
        <end position="24"/>
    </location>
</feature>
<dbReference type="EMBL" id="JAXQNO010000002">
    <property type="protein sequence ID" value="KAK4802823.1"/>
    <property type="molecule type" value="Genomic_DNA"/>
</dbReference>
<dbReference type="FunFam" id="2.60.260.20:FF:000006">
    <property type="entry name" value="DnaJ subfamily B member 13"/>
    <property type="match status" value="1"/>
</dbReference>
<protein>
    <recommendedName>
        <fullName evidence="3">Chaperone DnaJ C-terminal domain-containing protein</fullName>
    </recommendedName>
</protein>
<feature type="region of interest" description="Disordered" evidence="2">
    <location>
        <begin position="152"/>
        <end position="234"/>
    </location>
</feature>
<name>A0AAN7N2J8_TRANT</name>
<dbReference type="GO" id="GO:0006457">
    <property type="term" value="P:protein folding"/>
    <property type="evidence" value="ECO:0007669"/>
    <property type="project" value="InterPro"/>
</dbReference>
<proteinExistence type="predicted"/>
<dbReference type="CDD" id="cd10747">
    <property type="entry name" value="DnaJ_C"/>
    <property type="match status" value="1"/>
</dbReference>
<dbReference type="GO" id="GO:0051087">
    <property type="term" value="F:protein-folding chaperone binding"/>
    <property type="evidence" value="ECO:0007669"/>
    <property type="project" value="TreeGrafter"/>
</dbReference>
<keyword evidence="5" id="KW-1185">Reference proteome</keyword>
<feature type="compositionally biased region" description="Low complexity" evidence="2">
    <location>
        <begin position="176"/>
        <end position="199"/>
    </location>
</feature>
<evidence type="ECO:0000259" key="3">
    <source>
        <dbReference type="Pfam" id="PF01556"/>
    </source>
</evidence>
<dbReference type="Gene3D" id="2.60.260.20">
    <property type="entry name" value="Urease metallochaperone UreE, N-terminal domain"/>
    <property type="match status" value="2"/>
</dbReference>